<evidence type="ECO:0000256" key="2">
    <source>
        <dbReference type="ARBA" id="ARBA00022692"/>
    </source>
</evidence>
<dbReference type="InterPro" id="IPR002781">
    <property type="entry name" value="TM_pro_TauE-like"/>
</dbReference>
<feature type="transmembrane region" description="Helical" evidence="5">
    <location>
        <begin position="141"/>
        <end position="161"/>
    </location>
</feature>
<dbReference type="Pfam" id="PF01925">
    <property type="entry name" value="TauE"/>
    <property type="match status" value="1"/>
</dbReference>
<dbReference type="KEGG" id="omr:OXIME_000700"/>
<evidence type="ECO:0000256" key="3">
    <source>
        <dbReference type="ARBA" id="ARBA00022989"/>
    </source>
</evidence>
<comment type="similarity">
    <text evidence="5">Belongs to the 4-toluene sulfonate uptake permease (TSUP) (TC 2.A.102) family.</text>
</comment>
<keyword evidence="5" id="KW-1003">Cell membrane</keyword>
<dbReference type="GO" id="GO:0005886">
    <property type="term" value="C:plasma membrane"/>
    <property type="evidence" value="ECO:0007669"/>
    <property type="project" value="UniProtKB-SubCell"/>
</dbReference>
<keyword evidence="4 5" id="KW-0472">Membrane</keyword>
<feature type="transmembrane region" description="Helical" evidence="5">
    <location>
        <begin position="38"/>
        <end position="54"/>
    </location>
</feature>
<proteinExistence type="inferred from homology"/>
<keyword evidence="2 5" id="KW-0812">Transmembrane</keyword>
<accession>A0AAX4NFD3</accession>
<evidence type="ECO:0000256" key="5">
    <source>
        <dbReference type="RuleBase" id="RU363041"/>
    </source>
</evidence>
<keyword evidence="7" id="KW-1185">Reference proteome</keyword>
<reference evidence="6 7" key="1">
    <citation type="submission" date="2023-09" db="EMBL/GenBank/DDBJ databases">
        <authorList>
            <person name="Golyshina O.V."/>
            <person name="Lunev E.A."/>
            <person name="Bargiela R."/>
            <person name="Gaines M.C."/>
            <person name="Daum B."/>
            <person name="Bale N.J."/>
            <person name="Koenen M."/>
            <person name="Sinninghe Damst J.S."/>
            <person name="Yakimov M."/>
            <person name="Golyshin P.N."/>
        </authorList>
    </citation>
    <scope>NUCLEOTIDE SEQUENCE [LARGE SCALE GENOMIC DNA]</scope>
    <source>
        <strain evidence="6 7">M1</strain>
    </source>
</reference>
<sequence length="163" mass="17544">MAAFVGGRPLEVVFSIVAFLMAIQSFRRSRSGINLKHMNLPHPYILGFLISLLIETLTETLGSSGKIMFIAVMMLLYSLDAKTMVGTATLLMFISAVSGTAGYVAINRIDIVGGMVIGAVSLLSGFYFARKALSMKEITINIFLGSVFLLVSILESITIIASI</sequence>
<dbReference type="EMBL" id="CP133772">
    <property type="protein sequence ID" value="WYY00144.1"/>
    <property type="molecule type" value="Genomic_DNA"/>
</dbReference>
<evidence type="ECO:0000256" key="4">
    <source>
        <dbReference type="ARBA" id="ARBA00023136"/>
    </source>
</evidence>
<feature type="transmembrane region" description="Helical" evidence="5">
    <location>
        <begin position="6"/>
        <end position="26"/>
    </location>
</feature>
<feature type="transmembrane region" description="Helical" evidence="5">
    <location>
        <begin position="111"/>
        <end position="129"/>
    </location>
</feature>
<protein>
    <recommendedName>
        <fullName evidence="5">Probable membrane transporter protein</fullName>
    </recommendedName>
</protein>
<evidence type="ECO:0000313" key="7">
    <source>
        <dbReference type="Proteomes" id="UP001451606"/>
    </source>
</evidence>
<evidence type="ECO:0000313" key="6">
    <source>
        <dbReference type="EMBL" id="WYY00144.1"/>
    </source>
</evidence>
<name>A0AAX4NFD3_9ARCH</name>
<dbReference type="AlphaFoldDB" id="A0AAX4NFD3"/>
<evidence type="ECO:0000256" key="1">
    <source>
        <dbReference type="ARBA" id="ARBA00004141"/>
    </source>
</evidence>
<organism evidence="6 7">
    <name type="scientific">Oxyplasma meridianum</name>
    <dbReference type="NCBI Taxonomy" id="3073602"/>
    <lineage>
        <taxon>Archaea</taxon>
        <taxon>Methanobacteriati</taxon>
        <taxon>Thermoplasmatota</taxon>
        <taxon>Thermoplasmata</taxon>
        <taxon>Thermoplasmatales</taxon>
        <taxon>Thermoplasmataceae</taxon>
        <taxon>Oxyplasma</taxon>
    </lineage>
</organism>
<feature type="transmembrane region" description="Helical" evidence="5">
    <location>
        <begin position="84"/>
        <end position="105"/>
    </location>
</feature>
<keyword evidence="3 5" id="KW-1133">Transmembrane helix</keyword>
<dbReference type="Proteomes" id="UP001451606">
    <property type="component" value="Chromosome"/>
</dbReference>
<comment type="subcellular location">
    <subcellularLocation>
        <location evidence="5">Cell membrane</location>
        <topology evidence="5">Multi-pass membrane protein</topology>
    </subcellularLocation>
    <subcellularLocation>
        <location evidence="1">Membrane</location>
        <topology evidence="1">Multi-pass membrane protein</topology>
    </subcellularLocation>
</comment>
<gene>
    <name evidence="6" type="ORF">OXIME_000700</name>
</gene>